<dbReference type="PROSITE" id="PS51885">
    <property type="entry name" value="NEPRILYSIN"/>
    <property type="match status" value="1"/>
</dbReference>
<accession>A0A9J6GTM0</accession>
<name>A0A9J6GTM0_HAELO</name>
<dbReference type="GO" id="GO:0006508">
    <property type="term" value="P:proteolysis"/>
    <property type="evidence" value="ECO:0007669"/>
    <property type="project" value="InterPro"/>
</dbReference>
<organism evidence="2 3">
    <name type="scientific">Haemaphysalis longicornis</name>
    <name type="common">Bush tick</name>
    <dbReference type="NCBI Taxonomy" id="44386"/>
    <lineage>
        <taxon>Eukaryota</taxon>
        <taxon>Metazoa</taxon>
        <taxon>Ecdysozoa</taxon>
        <taxon>Arthropoda</taxon>
        <taxon>Chelicerata</taxon>
        <taxon>Arachnida</taxon>
        <taxon>Acari</taxon>
        <taxon>Parasitiformes</taxon>
        <taxon>Ixodida</taxon>
        <taxon>Ixodoidea</taxon>
        <taxon>Ixodidae</taxon>
        <taxon>Haemaphysalinae</taxon>
        <taxon>Haemaphysalis</taxon>
    </lineage>
</organism>
<dbReference type="AlphaFoldDB" id="A0A9J6GTM0"/>
<protein>
    <submittedName>
        <fullName evidence="2">Uncharacterized protein</fullName>
    </submittedName>
</protein>
<gene>
    <name evidence="2" type="ORF">HPB48_019239</name>
</gene>
<sequence length="474" mass="52404">MADTVLLTSSSAGLIYVVFPLKLFSISAVVAGYTRRISRGQESPSAAESTFQGQCHCAVAAFCFLLAVIAAMAVAATIFVVFTTGTEHANFLAAKPCRRPGCLAYATLLRRTLNMSVDPCHDFGAFVASHWLPEPSSAGHLAYRLQWDVRTGWASWLAEGIRERRFSAPMMDVVASSLAACEQQPPDNDASGARRTLKELMRKLSIPWPEAPPRDCRSAKRAAGALRHMAAALVVRRQDVTVRRQREQRGSWDGLYREISYGAAESKYIEPFVEAFSDPDATNRERVDHRKVHNITKRVVARLARACAERHSTALTLDAFADRLGAPLGRLTAVLNHLFQRSNESFSRDDVVVVKSMRVIEIVRQTLRTYDAPAILSHLGWWLLQIYAPLADQSFVTHKYGEGEIGMEAKVPFCGSEVEQAFKIVLLSGVVTRYFPPQARQSVDLLLDSVQQAVTNTAEISPLISPAREVTSTR</sequence>
<keyword evidence="1" id="KW-0472">Membrane</keyword>
<evidence type="ECO:0000256" key="1">
    <source>
        <dbReference type="SAM" id="Phobius"/>
    </source>
</evidence>
<dbReference type="InterPro" id="IPR000718">
    <property type="entry name" value="Peptidase_M13"/>
</dbReference>
<dbReference type="Proteomes" id="UP000821853">
    <property type="component" value="Unassembled WGS sequence"/>
</dbReference>
<keyword evidence="1" id="KW-1133">Transmembrane helix</keyword>
<dbReference type="GO" id="GO:0004222">
    <property type="term" value="F:metalloendopeptidase activity"/>
    <property type="evidence" value="ECO:0007669"/>
    <property type="project" value="InterPro"/>
</dbReference>
<dbReference type="InterPro" id="IPR024079">
    <property type="entry name" value="MetalloPept_cat_dom_sf"/>
</dbReference>
<keyword evidence="3" id="KW-1185">Reference proteome</keyword>
<evidence type="ECO:0000313" key="2">
    <source>
        <dbReference type="EMBL" id="KAH9377620.1"/>
    </source>
</evidence>
<dbReference type="Gene3D" id="3.40.390.10">
    <property type="entry name" value="Collagenase (Catalytic Domain)"/>
    <property type="match status" value="1"/>
</dbReference>
<dbReference type="EMBL" id="JABSTR010000008">
    <property type="protein sequence ID" value="KAH9377620.1"/>
    <property type="molecule type" value="Genomic_DNA"/>
</dbReference>
<dbReference type="VEuPathDB" id="VectorBase:HLOH_059934"/>
<keyword evidence="1" id="KW-0812">Transmembrane</keyword>
<dbReference type="SUPFAM" id="SSF55486">
    <property type="entry name" value="Metalloproteases ('zincins'), catalytic domain"/>
    <property type="match status" value="1"/>
</dbReference>
<feature type="transmembrane region" description="Helical" evidence="1">
    <location>
        <begin position="55"/>
        <end position="82"/>
    </location>
</feature>
<dbReference type="InterPro" id="IPR042089">
    <property type="entry name" value="Peptidase_M13_dom_2"/>
</dbReference>
<dbReference type="Gene3D" id="1.10.1380.10">
    <property type="entry name" value="Neutral endopeptidase , domain2"/>
    <property type="match status" value="1"/>
</dbReference>
<proteinExistence type="predicted"/>
<comment type="caution">
    <text evidence="2">The sequence shown here is derived from an EMBL/GenBank/DDBJ whole genome shotgun (WGS) entry which is preliminary data.</text>
</comment>
<reference evidence="2 3" key="1">
    <citation type="journal article" date="2020" name="Cell">
        <title>Large-Scale Comparative Analyses of Tick Genomes Elucidate Their Genetic Diversity and Vector Capacities.</title>
        <authorList>
            <consortium name="Tick Genome and Microbiome Consortium (TIGMIC)"/>
            <person name="Jia N."/>
            <person name="Wang J."/>
            <person name="Shi W."/>
            <person name="Du L."/>
            <person name="Sun Y."/>
            <person name="Zhan W."/>
            <person name="Jiang J.F."/>
            <person name="Wang Q."/>
            <person name="Zhang B."/>
            <person name="Ji P."/>
            <person name="Bell-Sakyi L."/>
            <person name="Cui X.M."/>
            <person name="Yuan T.T."/>
            <person name="Jiang B.G."/>
            <person name="Yang W.F."/>
            <person name="Lam T.T."/>
            <person name="Chang Q.C."/>
            <person name="Ding S.J."/>
            <person name="Wang X.J."/>
            <person name="Zhu J.G."/>
            <person name="Ruan X.D."/>
            <person name="Zhao L."/>
            <person name="Wei J.T."/>
            <person name="Ye R.Z."/>
            <person name="Que T.C."/>
            <person name="Du C.H."/>
            <person name="Zhou Y.H."/>
            <person name="Cheng J.X."/>
            <person name="Dai P.F."/>
            <person name="Guo W.B."/>
            <person name="Han X.H."/>
            <person name="Huang E.J."/>
            <person name="Li L.F."/>
            <person name="Wei W."/>
            <person name="Gao Y.C."/>
            <person name="Liu J.Z."/>
            <person name="Shao H.Z."/>
            <person name="Wang X."/>
            <person name="Wang C.C."/>
            <person name="Yang T.C."/>
            <person name="Huo Q.B."/>
            <person name="Li W."/>
            <person name="Chen H.Y."/>
            <person name="Chen S.E."/>
            <person name="Zhou L.G."/>
            <person name="Ni X.B."/>
            <person name="Tian J.H."/>
            <person name="Sheng Y."/>
            <person name="Liu T."/>
            <person name="Pan Y.S."/>
            <person name="Xia L.Y."/>
            <person name="Li J."/>
            <person name="Zhao F."/>
            <person name="Cao W.C."/>
        </authorList>
    </citation>
    <scope>NUCLEOTIDE SEQUENCE [LARGE SCALE GENOMIC DNA]</scope>
    <source>
        <strain evidence="2">HaeL-2018</strain>
    </source>
</reference>
<feature type="transmembrane region" description="Helical" evidence="1">
    <location>
        <begin position="12"/>
        <end position="34"/>
    </location>
</feature>
<evidence type="ECO:0000313" key="3">
    <source>
        <dbReference type="Proteomes" id="UP000821853"/>
    </source>
</evidence>